<feature type="domain" description="Lambda phage tail tube protein N-terminal" evidence="2">
    <location>
        <begin position="21"/>
        <end position="141"/>
    </location>
</feature>
<dbReference type="RefSeq" id="WP_281891734.1">
    <property type="nucleotide sequence ID" value="NZ_BSDI01000001.1"/>
</dbReference>
<dbReference type="Pfam" id="PF16461">
    <property type="entry name" value="Phage_TTP_12"/>
    <property type="match status" value="1"/>
</dbReference>
<comment type="caution">
    <text evidence="3">The sequence shown here is derived from an EMBL/GenBank/DDBJ whole genome shotgun (WGS) entry which is preliminary data.</text>
</comment>
<accession>A0ABQ5QL19</accession>
<dbReference type="InterPro" id="IPR032494">
    <property type="entry name" value="Phage_TTP_N"/>
</dbReference>
<reference evidence="3" key="1">
    <citation type="submission" date="2022-12" db="EMBL/GenBank/DDBJ databases">
        <title>New Phytohabitans aurantiacus sp. RD004123 nov., an actinomycete isolated from soil.</title>
        <authorList>
            <person name="Triningsih D.W."/>
            <person name="Harunari E."/>
            <person name="Igarashi Y."/>
        </authorList>
    </citation>
    <scope>NUCLEOTIDE SEQUENCE</scope>
    <source>
        <strain evidence="3">RD004123</strain>
    </source>
</reference>
<sequence length="145" mass="15927">MSGRNAFGTQFRRGNGATPTETFTTIANVTNIGGPNRTRETIDVTTHGSPDAYMEFIGGLKDGGEVSLDINYDPAESTHDLDDDFDDDDPRNYQIVILPDTEDEHTWDFAGILTELGDEFPYDDKMSRSMTVKITGKPTLTPTGS</sequence>
<evidence type="ECO:0000256" key="1">
    <source>
        <dbReference type="SAM" id="MobiDB-lite"/>
    </source>
</evidence>
<gene>
    <name evidence="3" type="ORF">Pa4123_01670</name>
</gene>
<proteinExistence type="predicted"/>
<dbReference type="EMBL" id="BSDI01000001">
    <property type="protein sequence ID" value="GLH94895.1"/>
    <property type="molecule type" value="Genomic_DNA"/>
</dbReference>
<evidence type="ECO:0000259" key="2">
    <source>
        <dbReference type="Pfam" id="PF16461"/>
    </source>
</evidence>
<dbReference type="Proteomes" id="UP001144280">
    <property type="component" value="Unassembled WGS sequence"/>
</dbReference>
<feature type="region of interest" description="Disordered" evidence="1">
    <location>
        <begin position="1"/>
        <end position="20"/>
    </location>
</feature>
<protein>
    <recommendedName>
        <fullName evidence="2">Lambda phage tail tube protein N-terminal domain-containing protein</fullName>
    </recommendedName>
</protein>
<evidence type="ECO:0000313" key="3">
    <source>
        <dbReference type="EMBL" id="GLH94895.1"/>
    </source>
</evidence>
<name>A0ABQ5QL19_9ACTN</name>
<dbReference type="Gene3D" id="4.10.410.40">
    <property type="match status" value="1"/>
</dbReference>
<organism evidence="3 4">
    <name type="scientific">Phytohabitans aurantiacus</name>
    <dbReference type="NCBI Taxonomy" id="3016789"/>
    <lineage>
        <taxon>Bacteria</taxon>
        <taxon>Bacillati</taxon>
        <taxon>Actinomycetota</taxon>
        <taxon>Actinomycetes</taxon>
        <taxon>Micromonosporales</taxon>
        <taxon>Micromonosporaceae</taxon>
    </lineage>
</organism>
<evidence type="ECO:0000313" key="4">
    <source>
        <dbReference type="Proteomes" id="UP001144280"/>
    </source>
</evidence>
<keyword evidence="4" id="KW-1185">Reference proteome</keyword>